<protein>
    <submittedName>
        <fullName evidence="1">Uncharacterized protein</fullName>
    </submittedName>
</protein>
<evidence type="ECO:0000313" key="2">
    <source>
        <dbReference type="Proteomes" id="UP000716291"/>
    </source>
</evidence>
<keyword evidence="2" id="KW-1185">Reference proteome</keyword>
<dbReference type="AlphaFoldDB" id="A0A9P6X9J3"/>
<gene>
    <name evidence="1" type="ORF">G6F64_006011</name>
</gene>
<dbReference type="Proteomes" id="UP000716291">
    <property type="component" value="Unassembled WGS sequence"/>
</dbReference>
<proteinExistence type="predicted"/>
<accession>A0A9P6X9J3</accession>
<name>A0A9P6X9J3_RHIOR</name>
<comment type="caution">
    <text evidence="1">The sequence shown here is derived from an EMBL/GenBank/DDBJ whole genome shotgun (WGS) entry which is preliminary data.</text>
</comment>
<dbReference type="EMBL" id="JAANQT010000773">
    <property type="protein sequence ID" value="KAG1308484.1"/>
    <property type="molecule type" value="Genomic_DNA"/>
</dbReference>
<reference evidence="1" key="1">
    <citation type="journal article" date="2020" name="Microb. Genom.">
        <title>Genetic diversity of clinical and environmental Mucorales isolates obtained from an investigation of mucormycosis cases among solid organ transplant recipients.</title>
        <authorList>
            <person name="Nguyen M.H."/>
            <person name="Kaul D."/>
            <person name="Muto C."/>
            <person name="Cheng S.J."/>
            <person name="Richter R.A."/>
            <person name="Bruno V.M."/>
            <person name="Liu G."/>
            <person name="Beyhan S."/>
            <person name="Sundermann A.J."/>
            <person name="Mounaud S."/>
            <person name="Pasculle A.W."/>
            <person name="Nierman W.C."/>
            <person name="Driscoll E."/>
            <person name="Cumbie R."/>
            <person name="Clancy C.J."/>
            <person name="Dupont C.L."/>
        </authorList>
    </citation>
    <scope>NUCLEOTIDE SEQUENCE</scope>
    <source>
        <strain evidence="1">GL11</strain>
    </source>
</reference>
<organism evidence="1 2">
    <name type="scientific">Rhizopus oryzae</name>
    <name type="common">Mucormycosis agent</name>
    <name type="synonym">Rhizopus arrhizus var. delemar</name>
    <dbReference type="NCBI Taxonomy" id="64495"/>
    <lineage>
        <taxon>Eukaryota</taxon>
        <taxon>Fungi</taxon>
        <taxon>Fungi incertae sedis</taxon>
        <taxon>Mucoromycota</taxon>
        <taxon>Mucoromycotina</taxon>
        <taxon>Mucoromycetes</taxon>
        <taxon>Mucorales</taxon>
        <taxon>Mucorineae</taxon>
        <taxon>Rhizopodaceae</taxon>
        <taxon>Rhizopus</taxon>
    </lineage>
</organism>
<evidence type="ECO:0000313" key="1">
    <source>
        <dbReference type="EMBL" id="KAG1308484.1"/>
    </source>
</evidence>
<sequence length="112" mass="13981">MNDNNNIQLSEEQKEQLYREFKQRARIEDEAYEREFEIPEEILEDLDNTSKTDFHQRFKKYQRSLPKYQKTQWTSAETINKCFHADLKRENLDSYQPHWYRRQYLRKRIGES</sequence>